<keyword evidence="2" id="KW-0408">Iron</keyword>
<dbReference type="InterPro" id="IPR017896">
    <property type="entry name" value="4Fe4S_Fe-S-bd"/>
</dbReference>
<keyword evidence="3" id="KW-0411">Iron-sulfur</keyword>
<dbReference type="Pfam" id="PF13183">
    <property type="entry name" value="Fer4_8"/>
    <property type="match status" value="1"/>
</dbReference>
<dbReference type="EMBL" id="JACJKY010000005">
    <property type="protein sequence ID" value="MBM6920326.1"/>
    <property type="molecule type" value="Genomic_DNA"/>
</dbReference>
<sequence length="325" mass="36514">MQSEMIKRAKELLASGEVARVVGWKAGEFDYDITPGVFTTAEELDSAFLYNDLCEANLSKYMIAQSRKEGKTLVFLKPCDTYSFSQLLKEHRILRENVYVIGVPCDGKVDVDTVKATGLTGICSMTSDGETVTVKTLYGDSTMSKADAMSERCTNCKSKKHVVYDELLGEEGDVVADNHRFDMVEKIEAMTPDERFEFWRNELSRCIRCNACRNVCPACSCEKCVFDNEQSGAFNKGASDSFEENMFHIIRAFHVAGRCTDCGECSRVCPQNIPLHLLNRKFIKDINELYGEYQAGENADERAPLNTFTTEDVEPSIVYERGGKQ</sequence>
<feature type="domain" description="4Fe-4S ferredoxin-type" evidence="4">
    <location>
        <begin position="196"/>
        <end position="227"/>
    </location>
</feature>
<dbReference type="GO" id="GO:0051536">
    <property type="term" value="F:iron-sulfur cluster binding"/>
    <property type="evidence" value="ECO:0007669"/>
    <property type="project" value="UniProtKB-KW"/>
</dbReference>
<keyword evidence="6" id="KW-1185">Reference proteome</keyword>
<organism evidence="5 6">
    <name type="scientific">Merdimmobilis hominis</name>
    <dbReference type="NCBI Taxonomy" id="2897707"/>
    <lineage>
        <taxon>Bacteria</taxon>
        <taxon>Bacillati</taxon>
        <taxon>Bacillota</taxon>
        <taxon>Clostridia</taxon>
        <taxon>Eubacteriales</taxon>
        <taxon>Oscillospiraceae</taxon>
        <taxon>Merdimmobilis</taxon>
    </lineage>
</organism>
<dbReference type="InterPro" id="IPR017900">
    <property type="entry name" value="4Fe4S_Fe_S_CS"/>
</dbReference>
<dbReference type="GO" id="GO:0046872">
    <property type="term" value="F:metal ion binding"/>
    <property type="evidence" value="ECO:0007669"/>
    <property type="project" value="UniProtKB-KW"/>
</dbReference>
<evidence type="ECO:0000313" key="6">
    <source>
        <dbReference type="Proteomes" id="UP000774750"/>
    </source>
</evidence>
<name>A0A938X502_9FIRM</name>
<dbReference type="InterPro" id="IPR009051">
    <property type="entry name" value="Helical_ferredxn"/>
</dbReference>
<accession>A0A938X502</accession>
<dbReference type="Gene3D" id="1.10.1060.10">
    <property type="entry name" value="Alpha-helical ferredoxin"/>
    <property type="match status" value="1"/>
</dbReference>
<evidence type="ECO:0000256" key="2">
    <source>
        <dbReference type="ARBA" id="ARBA00023004"/>
    </source>
</evidence>
<dbReference type="PROSITE" id="PS00198">
    <property type="entry name" value="4FE4S_FER_1"/>
    <property type="match status" value="2"/>
</dbReference>
<proteinExistence type="predicted"/>
<dbReference type="Proteomes" id="UP000774750">
    <property type="component" value="Unassembled WGS sequence"/>
</dbReference>
<evidence type="ECO:0000313" key="5">
    <source>
        <dbReference type="EMBL" id="MBM6920326.1"/>
    </source>
</evidence>
<dbReference type="AlphaFoldDB" id="A0A938X502"/>
<reference evidence="5" key="1">
    <citation type="submission" date="2020-08" db="EMBL/GenBank/DDBJ databases">
        <authorList>
            <person name="Cejkova D."/>
            <person name="Kubasova T."/>
            <person name="Jahodarova E."/>
            <person name="Rychlik I."/>
        </authorList>
    </citation>
    <scope>NUCLEOTIDE SEQUENCE</scope>
    <source>
        <strain evidence="5">An559</strain>
    </source>
</reference>
<dbReference type="PROSITE" id="PS51379">
    <property type="entry name" value="4FE4S_FER_2"/>
    <property type="match status" value="2"/>
</dbReference>
<reference evidence="5" key="2">
    <citation type="journal article" date="2021" name="Sci. Rep.">
        <title>The distribution of antibiotic resistance genes in chicken gut microbiota commensals.</title>
        <authorList>
            <person name="Juricova H."/>
            <person name="Matiasovicova J."/>
            <person name="Kubasova T."/>
            <person name="Cejkova D."/>
            <person name="Rychlik I."/>
        </authorList>
    </citation>
    <scope>NUCLEOTIDE SEQUENCE</scope>
    <source>
        <strain evidence="5">An559</strain>
    </source>
</reference>
<dbReference type="RefSeq" id="WP_204445035.1">
    <property type="nucleotide sequence ID" value="NZ_JACJKY010000005.1"/>
</dbReference>
<evidence type="ECO:0000259" key="4">
    <source>
        <dbReference type="PROSITE" id="PS51379"/>
    </source>
</evidence>
<keyword evidence="1" id="KW-0479">Metal-binding</keyword>
<evidence type="ECO:0000256" key="1">
    <source>
        <dbReference type="ARBA" id="ARBA00022723"/>
    </source>
</evidence>
<gene>
    <name evidence="5" type="ORF">H6A12_04035</name>
</gene>
<evidence type="ECO:0000256" key="3">
    <source>
        <dbReference type="ARBA" id="ARBA00023014"/>
    </source>
</evidence>
<feature type="domain" description="4Fe-4S ferredoxin-type" evidence="4">
    <location>
        <begin position="250"/>
        <end position="280"/>
    </location>
</feature>
<protein>
    <submittedName>
        <fullName evidence="5">4Fe-4S dicluster domain-containing protein</fullName>
    </submittedName>
</protein>
<dbReference type="SUPFAM" id="SSF46548">
    <property type="entry name" value="alpha-helical ferredoxin"/>
    <property type="match status" value="1"/>
</dbReference>
<comment type="caution">
    <text evidence="5">The sequence shown here is derived from an EMBL/GenBank/DDBJ whole genome shotgun (WGS) entry which is preliminary data.</text>
</comment>